<keyword evidence="3" id="KW-0472">Membrane</keyword>
<dbReference type="OrthoDB" id="3218134at2"/>
<evidence type="ECO:0000313" key="5">
    <source>
        <dbReference type="Proteomes" id="UP000469763"/>
    </source>
</evidence>
<keyword evidence="3" id="KW-0812">Transmembrane</keyword>
<sequence length="316" mass="34053">MSAEETPAPVSVPVPADATPVRRRATFSEGALRLSRRHAENSLGIRTQNSTRRRLADESLRLIDDLTNRPMDSLYADSLLDQRHRSAFSIWATRVVVFLICVVVGVSGSVVVQRLHADPRKQQRDWYVSRIEEASDQSDQLTKELNDLRGQITALSDQVGANAADDQLTRDEMVIGGVAVEGPGVQITITNPLSASSDDGSQVRTVTDGDLQWYVSQLWGAGAEAIAVNGNRLGVQSSIRKAGQTILVDLTKIESPYVIQAIGDGAKLKAAVTATGAGGNNEQLENAGIHPQVSTQKTITLEAAESKNLSYARSVE</sequence>
<dbReference type="PANTHER" id="PTHR37313:SF1">
    <property type="entry name" value="UPF0749 PROTEIN RV1823"/>
    <property type="match status" value="1"/>
</dbReference>
<dbReference type="Gene3D" id="3.30.70.1880">
    <property type="entry name" value="Protein of unknown function DUF881"/>
    <property type="match status" value="1"/>
</dbReference>
<keyword evidence="3" id="KW-1133">Transmembrane helix</keyword>
<comment type="caution">
    <text evidence="4">The sequence shown here is derived from an EMBL/GenBank/DDBJ whole genome shotgun (WGS) entry which is preliminary data.</text>
</comment>
<feature type="transmembrane region" description="Helical" evidence="3">
    <location>
        <begin position="88"/>
        <end position="112"/>
    </location>
</feature>
<accession>A0A7K3TEF2</accession>
<dbReference type="AlphaFoldDB" id="A0A7K3TEF2"/>
<keyword evidence="2" id="KW-0175">Coiled coil</keyword>
<evidence type="ECO:0000256" key="2">
    <source>
        <dbReference type="SAM" id="Coils"/>
    </source>
</evidence>
<dbReference type="Proteomes" id="UP000469763">
    <property type="component" value="Unassembled WGS sequence"/>
</dbReference>
<dbReference type="PANTHER" id="PTHR37313">
    <property type="entry name" value="UPF0749 PROTEIN RV1825"/>
    <property type="match status" value="1"/>
</dbReference>
<dbReference type="RefSeq" id="WP_152349407.1">
    <property type="nucleotide sequence ID" value="NZ_WBSN01000001.1"/>
</dbReference>
<dbReference type="EMBL" id="WHZY01000001">
    <property type="protein sequence ID" value="NEG77477.1"/>
    <property type="molecule type" value="Genomic_DNA"/>
</dbReference>
<evidence type="ECO:0000256" key="3">
    <source>
        <dbReference type="SAM" id="Phobius"/>
    </source>
</evidence>
<dbReference type="Pfam" id="PF05949">
    <property type="entry name" value="DUF881"/>
    <property type="match status" value="1"/>
</dbReference>
<dbReference type="GO" id="GO:0005886">
    <property type="term" value="C:plasma membrane"/>
    <property type="evidence" value="ECO:0007669"/>
    <property type="project" value="TreeGrafter"/>
</dbReference>
<name>A0A7K3TEF2_9BIFI</name>
<organism evidence="4 5">
    <name type="scientific">Bifidobacterium avesanii</name>
    <dbReference type="NCBI Taxonomy" id="1798157"/>
    <lineage>
        <taxon>Bacteria</taxon>
        <taxon>Bacillati</taxon>
        <taxon>Actinomycetota</taxon>
        <taxon>Actinomycetes</taxon>
        <taxon>Bifidobacteriales</taxon>
        <taxon>Bifidobacteriaceae</taxon>
        <taxon>Bifidobacterium</taxon>
    </lineage>
</organism>
<evidence type="ECO:0000313" key="4">
    <source>
        <dbReference type="EMBL" id="NEG77477.1"/>
    </source>
</evidence>
<feature type="coiled-coil region" evidence="2">
    <location>
        <begin position="131"/>
        <end position="158"/>
    </location>
</feature>
<evidence type="ECO:0000256" key="1">
    <source>
        <dbReference type="ARBA" id="ARBA00009108"/>
    </source>
</evidence>
<keyword evidence="5" id="KW-1185">Reference proteome</keyword>
<reference evidence="4 5" key="1">
    <citation type="submission" date="2019-10" db="EMBL/GenBank/DDBJ databases">
        <title>Bifidobacterium from non-human primates.</title>
        <authorList>
            <person name="Modesto M."/>
        </authorList>
    </citation>
    <scope>NUCLEOTIDE SEQUENCE [LARGE SCALE GENOMIC DNA]</scope>
    <source>
        <strain evidence="4 5">TREC</strain>
    </source>
</reference>
<comment type="similarity">
    <text evidence="1">Belongs to the UPF0749 family.</text>
</comment>
<dbReference type="InterPro" id="IPR010273">
    <property type="entry name" value="DUF881"/>
</dbReference>
<gene>
    <name evidence="4" type="ORF">GFD22_00445</name>
</gene>
<protein>
    <submittedName>
        <fullName evidence="4">DUF881 domain-containing protein</fullName>
    </submittedName>
</protein>
<proteinExistence type="inferred from homology"/>